<feature type="compositionally biased region" description="Polar residues" evidence="1">
    <location>
        <begin position="244"/>
        <end position="255"/>
    </location>
</feature>
<feature type="signal peptide" evidence="3">
    <location>
        <begin position="1"/>
        <end position="18"/>
    </location>
</feature>
<proteinExistence type="predicted"/>
<gene>
    <name evidence="4" type="ORF">H1R20_g15072</name>
</gene>
<feature type="transmembrane region" description="Helical" evidence="2">
    <location>
        <begin position="111"/>
        <end position="133"/>
    </location>
</feature>
<evidence type="ECO:0008006" key="6">
    <source>
        <dbReference type="Google" id="ProtNLM"/>
    </source>
</evidence>
<evidence type="ECO:0000313" key="4">
    <source>
        <dbReference type="EMBL" id="KAJ2922017.1"/>
    </source>
</evidence>
<evidence type="ECO:0000256" key="2">
    <source>
        <dbReference type="SAM" id="Phobius"/>
    </source>
</evidence>
<dbReference type="EMBL" id="JANBPK010001522">
    <property type="protein sequence ID" value="KAJ2922017.1"/>
    <property type="molecule type" value="Genomic_DNA"/>
</dbReference>
<feature type="compositionally biased region" description="Basic and acidic residues" evidence="1">
    <location>
        <begin position="192"/>
        <end position="206"/>
    </location>
</feature>
<keyword evidence="3" id="KW-0732">Signal</keyword>
<feature type="region of interest" description="Disordered" evidence="1">
    <location>
        <begin position="143"/>
        <end position="255"/>
    </location>
</feature>
<dbReference type="Proteomes" id="UP001140091">
    <property type="component" value="Unassembled WGS sequence"/>
</dbReference>
<dbReference type="CDD" id="cd12087">
    <property type="entry name" value="TM_EGFR-like"/>
    <property type="match status" value="1"/>
</dbReference>
<feature type="compositionally biased region" description="Polar residues" evidence="1">
    <location>
        <begin position="160"/>
        <end position="170"/>
    </location>
</feature>
<reference evidence="4" key="1">
    <citation type="submission" date="2022-06" db="EMBL/GenBank/DDBJ databases">
        <title>Genome Sequence of Candolleomyces eurysporus.</title>
        <authorList>
            <person name="Buettner E."/>
        </authorList>
    </citation>
    <scope>NUCLEOTIDE SEQUENCE</scope>
    <source>
        <strain evidence="4">VTCC 930004</strain>
    </source>
</reference>
<feature type="compositionally biased region" description="Basic and acidic residues" evidence="1">
    <location>
        <begin position="214"/>
        <end position="225"/>
    </location>
</feature>
<organism evidence="4 5">
    <name type="scientific">Candolleomyces eurysporus</name>
    <dbReference type="NCBI Taxonomy" id="2828524"/>
    <lineage>
        <taxon>Eukaryota</taxon>
        <taxon>Fungi</taxon>
        <taxon>Dikarya</taxon>
        <taxon>Basidiomycota</taxon>
        <taxon>Agaricomycotina</taxon>
        <taxon>Agaricomycetes</taxon>
        <taxon>Agaricomycetidae</taxon>
        <taxon>Agaricales</taxon>
        <taxon>Agaricineae</taxon>
        <taxon>Psathyrellaceae</taxon>
        <taxon>Candolleomyces</taxon>
    </lineage>
</organism>
<keyword evidence="2" id="KW-1133">Transmembrane helix</keyword>
<protein>
    <recommendedName>
        <fullName evidence="6">Mid2 domain-containing protein</fullName>
    </recommendedName>
</protein>
<sequence>MVRLTALVLALAPVLAWAQTTTIPPPLETNTGAGATSRTGTTIRLNTVTGGTTTTGNITGFTATYPIVSRYPVRVTQSGVVFISTATITLTPATRTPIVQAKQESGTNKGAIAGGVVGALAVLLAIIATLLWFRRRSPAYWKSKTGRGWRNMSDKPPLLPTNSSQANFSATDDKPKVPEFQRPPGRSLTNLRTEDPFKDPVTHEVEAPPPALYIREHRQPTHDPFADPLESPTSPARPTHKRGTSSVNPLLPSGN</sequence>
<keyword evidence="5" id="KW-1185">Reference proteome</keyword>
<feature type="chain" id="PRO_5040951081" description="Mid2 domain-containing protein" evidence="3">
    <location>
        <begin position="19"/>
        <end position="255"/>
    </location>
</feature>
<accession>A0A9W8ISB3</accession>
<keyword evidence="2" id="KW-0812">Transmembrane</keyword>
<feature type="non-terminal residue" evidence="4">
    <location>
        <position position="255"/>
    </location>
</feature>
<dbReference type="AlphaFoldDB" id="A0A9W8ISB3"/>
<keyword evidence="2" id="KW-0472">Membrane</keyword>
<evidence type="ECO:0000256" key="3">
    <source>
        <dbReference type="SAM" id="SignalP"/>
    </source>
</evidence>
<comment type="caution">
    <text evidence="4">The sequence shown here is derived from an EMBL/GenBank/DDBJ whole genome shotgun (WGS) entry which is preliminary data.</text>
</comment>
<evidence type="ECO:0000256" key="1">
    <source>
        <dbReference type="SAM" id="MobiDB-lite"/>
    </source>
</evidence>
<name>A0A9W8ISB3_9AGAR</name>
<dbReference type="OrthoDB" id="3008004at2759"/>
<evidence type="ECO:0000313" key="5">
    <source>
        <dbReference type="Proteomes" id="UP001140091"/>
    </source>
</evidence>